<keyword evidence="5 6" id="KW-0472">Membrane</keyword>
<dbReference type="PROSITE" id="PS51257">
    <property type="entry name" value="PROKAR_LIPOPROTEIN"/>
    <property type="match status" value="1"/>
</dbReference>
<dbReference type="AlphaFoldDB" id="A0A7C9P5V0"/>
<gene>
    <name evidence="8" type="ORF">D1639_10420</name>
</gene>
<evidence type="ECO:0000313" key="8">
    <source>
        <dbReference type="EMBL" id="NBI35431.1"/>
    </source>
</evidence>
<dbReference type="InterPro" id="IPR003838">
    <property type="entry name" value="ABC3_permease_C"/>
</dbReference>
<evidence type="ECO:0000256" key="3">
    <source>
        <dbReference type="ARBA" id="ARBA00022692"/>
    </source>
</evidence>
<feature type="transmembrane region" description="Helical" evidence="6">
    <location>
        <begin position="60"/>
        <end position="79"/>
    </location>
</feature>
<dbReference type="PANTHER" id="PTHR46795:SF3">
    <property type="entry name" value="ABC TRANSPORTER PERMEASE"/>
    <property type="match status" value="1"/>
</dbReference>
<feature type="transmembrane region" description="Helical" evidence="6">
    <location>
        <begin position="156"/>
        <end position="176"/>
    </location>
</feature>
<accession>A0A7C9P5V0</accession>
<dbReference type="EMBL" id="QWKH01000120">
    <property type="protein sequence ID" value="NBI35431.1"/>
    <property type="molecule type" value="Genomic_DNA"/>
</dbReference>
<name>A0A7C9P5V0_9BACT</name>
<feature type="transmembrane region" description="Helical" evidence="6">
    <location>
        <begin position="20"/>
        <end position="40"/>
    </location>
</feature>
<feature type="transmembrane region" description="Helical" evidence="6">
    <location>
        <begin position="202"/>
        <end position="222"/>
    </location>
</feature>
<reference evidence="8" key="1">
    <citation type="submission" date="2018-08" db="EMBL/GenBank/DDBJ databases">
        <title>Murine metabolic-syndrome-specific gut microbial biobank.</title>
        <authorList>
            <person name="Liu C."/>
        </authorList>
    </citation>
    <scope>NUCLEOTIDE SEQUENCE [LARGE SCALE GENOMIC DNA]</scope>
    <source>
        <strain evidence="8">Z82</strain>
    </source>
</reference>
<feature type="transmembrane region" description="Helical" evidence="6">
    <location>
        <begin position="228"/>
        <end position="251"/>
    </location>
</feature>
<comment type="subcellular location">
    <subcellularLocation>
        <location evidence="1">Cell membrane</location>
        <topology evidence="1">Multi-pass membrane protein</topology>
    </subcellularLocation>
</comment>
<keyword evidence="4 6" id="KW-1133">Transmembrane helix</keyword>
<feature type="transmembrane region" description="Helical" evidence="6">
    <location>
        <begin position="289"/>
        <end position="310"/>
    </location>
</feature>
<evidence type="ECO:0000256" key="6">
    <source>
        <dbReference type="SAM" id="Phobius"/>
    </source>
</evidence>
<dbReference type="InterPro" id="IPR052536">
    <property type="entry name" value="ABC-4_Integral_Memb_Prot"/>
</dbReference>
<feature type="domain" description="ABC3 transporter permease C-terminal" evidence="7">
    <location>
        <begin position="64"/>
        <end position="174"/>
    </location>
</feature>
<proteinExistence type="predicted"/>
<dbReference type="Pfam" id="PF02687">
    <property type="entry name" value="FtsX"/>
    <property type="match status" value="1"/>
</dbReference>
<dbReference type="GO" id="GO:0005886">
    <property type="term" value="C:plasma membrane"/>
    <property type="evidence" value="ECO:0007669"/>
    <property type="project" value="UniProtKB-SubCell"/>
</dbReference>
<keyword evidence="2" id="KW-1003">Cell membrane</keyword>
<evidence type="ECO:0000256" key="2">
    <source>
        <dbReference type="ARBA" id="ARBA00022475"/>
    </source>
</evidence>
<evidence type="ECO:0000256" key="5">
    <source>
        <dbReference type="ARBA" id="ARBA00023136"/>
    </source>
</evidence>
<feature type="transmembrane region" description="Helical" evidence="6">
    <location>
        <begin position="330"/>
        <end position="355"/>
    </location>
</feature>
<organism evidence="8">
    <name type="scientific">Muribaculaceae bacterium Z82</name>
    <dbReference type="NCBI Taxonomy" id="2304548"/>
    <lineage>
        <taxon>Bacteria</taxon>
        <taxon>Pseudomonadati</taxon>
        <taxon>Bacteroidota</taxon>
        <taxon>Bacteroidia</taxon>
        <taxon>Bacteroidales</taxon>
        <taxon>Muribaculaceae</taxon>
    </lineage>
</organism>
<evidence type="ECO:0000259" key="7">
    <source>
        <dbReference type="Pfam" id="PF02687"/>
    </source>
</evidence>
<evidence type="ECO:0000256" key="4">
    <source>
        <dbReference type="ARBA" id="ARBA00022989"/>
    </source>
</evidence>
<evidence type="ECO:0000256" key="1">
    <source>
        <dbReference type="ARBA" id="ARBA00004651"/>
    </source>
</evidence>
<comment type="caution">
    <text evidence="8">The sequence shown here is derived from an EMBL/GenBank/DDBJ whole genome shotgun (WGS) entry which is preliminary data.</text>
</comment>
<dbReference type="PANTHER" id="PTHR46795">
    <property type="entry name" value="ABC TRANSPORTER PERMEASE-RELATED-RELATED"/>
    <property type="match status" value="1"/>
</dbReference>
<sequence>MFVKIAFGNIRRSLSDYSVYFFALALAACLLYSFTGSGDYLLSLDLTDDQRGFYETCSSITQAFSVFSVVVFAFLIVYANRFILRRRSREFGLYQLLGMEPGLVARILCYENVLVGLLSLAAGIGAGVLLSPLMGSVTAFVFNAPWAFRIALSQNAALWTAECFAAIMAAATLLSIRDLGKRTLISLMDAAGAPEKIQRIRLFPPVMQGIVAAVLLAVVWGMCILQPVQFIMLMIPLGFAAVFATGIVFRLQAQRRPRRARKHPDRYWQGLRCFTLRQIEERVSSGSNALACTCVLSAVGICMMVAGFAFSVGMRGPGSSAGLADTMAPVGFIGIFYGATFLVSAMAVLALQLMTAASDSQQRFRLLEQLGCERRLMERSLRSFVGYCFVTPTAFALVHCVFGLLLIGFLALVIGSQSYGLVCAGCIGFALALFGVYFLLTYAVSKRMLLRPLAEGEGAATS</sequence>
<feature type="transmembrane region" description="Helical" evidence="6">
    <location>
        <begin position="384"/>
        <end position="413"/>
    </location>
</feature>
<feature type="transmembrane region" description="Helical" evidence="6">
    <location>
        <begin position="419"/>
        <end position="444"/>
    </location>
</feature>
<keyword evidence="3 6" id="KW-0812">Transmembrane</keyword>
<protein>
    <submittedName>
        <fullName evidence="8">ABC transporter permease</fullName>
    </submittedName>
</protein>
<feature type="transmembrane region" description="Helical" evidence="6">
    <location>
        <begin position="113"/>
        <end position="144"/>
    </location>
</feature>